<dbReference type="EMBL" id="KV918804">
    <property type="protein sequence ID" value="OSX78776.1"/>
    <property type="molecule type" value="Genomic_DNA"/>
</dbReference>
<protein>
    <submittedName>
        <fullName evidence="2">Uncharacterized protein</fullName>
    </submittedName>
</protein>
<feature type="region of interest" description="Disordered" evidence="1">
    <location>
        <begin position="196"/>
        <end position="256"/>
    </location>
</feature>
<feature type="compositionally biased region" description="Low complexity" evidence="1">
    <location>
        <begin position="234"/>
        <end position="251"/>
    </location>
</feature>
<feature type="compositionally biased region" description="Low complexity" evidence="1">
    <location>
        <begin position="24"/>
        <end position="35"/>
    </location>
</feature>
<feature type="compositionally biased region" description="Gly residues" evidence="1">
    <location>
        <begin position="114"/>
        <end position="127"/>
    </location>
</feature>
<accession>A0A1X6PDG2</accession>
<keyword evidence="3" id="KW-1185">Reference proteome</keyword>
<feature type="region of interest" description="Disordered" evidence="1">
    <location>
        <begin position="1"/>
        <end position="100"/>
    </location>
</feature>
<evidence type="ECO:0000313" key="2">
    <source>
        <dbReference type="EMBL" id="OSX78776.1"/>
    </source>
</evidence>
<sequence>MAALTPPGGGGGGGDEGGRPKRIAAGGAAPDPMGGSQRRGAPPPPPPPTRHAVTQVAGNSTPNETVRADAWAPAPPPALNRATTAVAATAGGGEWVSGDRPHMAALPRVCRGGEGARGGRAPRGGGCARARPPARGGRRGGACGRATIPGGAGRSPSRQSLGCQAPTTGGQGGGAGRARGRPAVCVCEPFFLGGGRQDETRTRSGADTGGGQEADGPGARRSAPKLRGGGGWMAPAASAGRAAGRADAPVARGRRPTAALPGRAVGLGTCTVQICESSANA</sequence>
<reference evidence="2 3" key="1">
    <citation type="submission" date="2017-03" db="EMBL/GenBank/DDBJ databases">
        <title>WGS assembly of Porphyra umbilicalis.</title>
        <authorList>
            <person name="Brawley S.H."/>
            <person name="Blouin N.A."/>
            <person name="Ficko-Blean E."/>
            <person name="Wheeler G.L."/>
            <person name="Lohr M."/>
            <person name="Goodson H.V."/>
            <person name="Jenkins J.W."/>
            <person name="Blaby-Haas C.E."/>
            <person name="Helliwell K.E."/>
            <person name="Chan C."/>
            <person name="Marriage T."/>
            <person name="Bhattacharya D."/>
            <person name="Klein A.S."/>
            <person name="Badis Y."/>
            <person name="Brodie J."/>
            <person name="Cao Y."/>
            <person name="Collen J."/>
            <person name="Dittami S.M."/>
            <person name="Gachon C.M."/>
            <person name="Green B.R."/>
            <person name="Karpowicz S."/>
            <person name="Kim J.W."/>
            <person name="Kudahl U."/>
            <person name="Lin S."/>
            <person name="Michel G."/>
            <person name="Mittag M."/>
            <person name="Olson B.J."/>
            <person name="Pangilinan J."/>
            <person name="Peng Y."/>
            <person name="Qiu H."/>
            <person name="Shu S."/>
            <person name="Singer J.T."/>
            <person name="Smith A.G."/>
            <person name="Sprecher B.N."/>
            <person name="Wagner V."/>
            <person name="Wang W."/>
            <person name="Wang Z.-Y."/>
            <person name="Yan J."/>
            <person name="Yarish C."/>
            <person name="Zoeuner-Riek S."/>
            <person name="Zhuang Y."/>
            <person name="Zou Y."/>
            <person name="Lindquist E.A."/>
            <person name="Grimwood J."/>
            <person name="Barry K."/>
            <person name="Rokhsar D.S."/>
            <person name="Schmutz J."/>
            <person name="Stiller J.W."/>
            <person name="Grossman A.R."/>
            <person name="Prochnik S.E."/>
        </authorList>
    </citation>
    <scope>NUCLEOTIDE SEQUENCE [LARGE SCALE GENOMIC DNA]</scope>
    <source>
        <strain evidence="2">4086291</strain>
    </source>
</reference>
<dbReference type="Proteomes" id="UP000218209">
    <property type="component" value="Unassembled WGS sequence"/>
</dbReference>
<dbReference type="AlphaFoldDB" id="A0A1X6PDG2"/>
<proteinExistence type="predicted"/>
<gene>
    <name evidence="2" type="ORF">BU14_0098s0002</name>
</gene>
<name>A0A1X6PDG2_PORUM</name>
<evidence type="ECO:0000313" key="3">
    <source>
        <dbReference type="Proteomes" id="UP000218209"/>
    </source>
</evidence>
<evidence type="ECO:0000256" key="1">
    <source>
        <dbReference type="SAM" id="MobiDB-lite"/>
    </source>
</evidence>
<feature type="region of interest" description="Disordered" evidence="1">
    <location>
        <begin position="114"/>
        <end position="179"/>
    </location>
</feature>
<organism evidence="2 3">
    <name type="scientific">Porphyra umbilicalis</name>
    <name type="common">Purple laver</name>
    <name type="synonym">Red alga</name>
    <dbReference type="NCBI Taxonomy" id="2786"/>
    <lineage>
        <taxon>Eukaryota</taxon>
        <taxon>Rhodophyta</taxon>
        <taxon>Bangiophyceae</taxon>
        <taxon>Bangiales</taxon>
        <taxon>Bangiaceae</taxon>
        <taxon>Porphyra</taxon>
    </lineage>
</organism>